<comment type="catalytic activity">
    <reaction evidence="6">
        <text>L-valine + 2-oxoglutarate = 3-methyl-2-oxobutanoate + L-glutamate</text>
        <dbReference type="Rhea" id="RHEA:24813"/>
        <dbReference type="ChEBI" id="CHEBI:11851"/>
        <dbReference type="ChEBI" id="CHEBI:16810"/>
        <dbReference type="ChEBI" id="CHEBI:29985"/>
        <dbReference type="ChEBI" id="CHEBI:57762"/>
        <dbReference type="EC" id="2.6.1.42"/>
    </reaction>
</comment>
<comment type="caution">
    <text evidence="9">The sequence shown here is derived from an EMBL/GenBank/DDBJ whole genome shotgun (WGS) entry which is preliminary data.</text>
</comment>
<dbReference type="InterPro" id="IPR036038">
    <property type="entry name" value="Aminotransferase-like"/>
</dbReference>
<dbReference type="AlphaFoldDB" id="A0A5C5YHQ7"/>
<comment type="pathway">
    <text evidence="1">Amino-acid biosynthesis; L-isoleucine biosynthesis; L-isoleucine from 2-oxobutanoate: step 4/4.</text>
</comment>
<comment type="pathway">
    <text evidence="3">Amino-acid biosynthesis; L-leucine biosynthesis; L-leucine from 3-methyl-2-oxobutanoate: step 4/4.</text>
</comment>
<dbReference type="Gene3D" id="3.20.10.10">
    <property type="entry name" value="D-amino Acid Aminotransferase, subunit A, domain 2"/>
    <property type="match status" value="1"/>
</dbReference>
<evidence type="ECO:0000256" key="6">
    <source>
        <dbReference type="ARBA" id="ARBA00048212"/>
    </source>
</evidence>
<comment type="similarity">
    <text evidence="4">Belongs to the class-IV pyridoxal-phosphate-dependent aminotransferase family.</text>
</comment>
<dbReference type="EMBL" id="SJPO01000008">
    <property type="protein sequence ID" value="TWT74435.1"/>
    <property type="molecule type" value="Genomic_DNA"/>
</dbReference>
<evidence type="ECO:0000256" key="3">
    <source>
        <dbReference type="ARBA" id="ARBA00005072"/>
    </source>
</evidence>
<dbReference type="GO" id="GO:0046394">
    <property type="term" value="P:carboxylic acid biosynthetic process"/>
    <property type="evidence" value="ECO:0007669"/>
    <property type="project" value="UniProtKB-ARBA"/>
</dbReference>
<evidence type="ECO:0000313" key="9">
    <source>
        <dbReference type="EMBL" id="TWT74435.1"/>
    </source>
</evidence>
<dbReference type="Proteomes" id="UP000318478">
    <property type="component" value="Unassembled WGS sequence"/>
</dbReference>
<keyword evidence="10" id="KW-1185">Reference proteome</keyword>
<dbReference type="GO" id="GO:0052656">
    <property type="term" value="F:L-isoleucine-2-oxoglutarate transaminase activity"/>
    <property type="evidence" value="ECO:0007669"/>
    <property type="project" value="RHEA"/>
</dbReference>
<proteinExistence type="inferred from homology"/>
<dbReference type="InterPro" id="IPR043131">
    <property type="entry name" value="BCAT-like_N"/>
</dbReference>
<reference evidence="9 10" key="1">
    <citation type="submission" date="2019-02" db="EMBL/GenBank/DDBJ databases">
        <title>Deep-cultivation of Planctomycetes and their phenomic and genomic characterization uncovers novel biology.</title>
        <authorList>
            <person name="Wiegand S."/>
            <person name="Jogler M."/>
            <person name="Boedeker C."/>
            <person name="Pinto D."/>
            <person name="Vollmers J."/>
            <person name="Rivas-Marin E."/>
            <person name="Kohn T."/>
            <person name="Peeters S.H."/>
            <person name="Heuer A."/>
            <person name="Rast P."/>
            <person name="Oberbeckmann S."/>
            <person name="Bunk B."/>
            <person name="Jeske O."/>
            <person name="Meyerdierks A."/>
            <person name="Storesund J.E."/>
            <person name="Kallscheuer N."/>
            <person name="Luecker S."/>
            <person name="Lage O.M."/>
            <person name="Pohl T."/>
            <person name="Merkel B.J."/>
            <person name="Hornburger P."/>
            <person name="Mueller R.-W."/>
            <person name="Bruemmer F."/>
            <person name="Labrenz M."/>
            <person name="Spormann A.M."/>
            <person name="Op Den Camp H."/>
            <person name="Overmann J."/>
            <person name="Amann R."/>
            <person name="Jetten M.S.M."/>
            <person name="Mascher T."/>
            <person name="Medema M.H."/>
            <person name="Devos D.P."/>
            <person name="Kaster A.-K."/>
            <person name="Ovreas L."/>
            <person name="Rohde M."/>
            <person name="Galperin M.Y."/>
            <person name="Jogler C."/>
        </authorList>
    </citation>
    <scope>NUCLEOTIDE SEQUENCE [LARGE SCALE GENOMIC DNA]</scope>
    <source>
        <strain evidence="9 10">Pla123a</strain>
    </source>
</reference>
<dbReference type="GO" id="GO:0052654">
    <property type="term" value="F:L-leucine-2-oxoglutarate transaminase activity"/>
    <property type="evidence" value="ECO:0007669"/>
    <property type="project" value="RHEA"/>
</dbReference>
<dbReference type="CDD" id="cd00449">
    <property type="entry name" value="PLPDE_IV"/>
    <property type="match status" value="1"/>
</dbReference>
<dbReference type="Pfam" id="PF01063">
    <property type="entry name" value="Aminotran_4"/>
    <property type="match status" value="1"/>
</dbReference>
<evidence type="ECO:0000256" key="4">
    <source>
        <dbReference type="ARBA" id="ARBA00009320"/>
    </source>
</evidence>
<evidence type="ECO:0000313" key="10">
    <source>
        <dbReference type="Proteomes" id="UP000318478"/>
    </source>
</evidence>
<dbReference type="InterPro" id="IPR043132">
    <property type="entry name" value="BCAT-like_C"/>
</dbReference>
<dbReference type="PANTHER" id="PTHR42743:SF11">
    <property type="entry name" value="AMINODEOXYCHORISMATE LYASE"/>
    <property type="match status" value="1"/>
</dbReference>
<gene>
    <name evidence="9" type="primary">dat</name>
    <name evidence="9" type="ORF">Pla123a_32580</name>
</gene>
<dbReference type="Gene3D" id="3.30.470.10">
    <property type="match status" value="1"/>
</dbReference>
<comment type="pathway">
    <text evidence="2">Amino-acid biosynthesis; L-valine biosynthesis; L-valine from pyruvate: step 4/4.</text>
</comment>
<comment type="catalytic activity">
    <reaction evidence="7">
        <text>L-isoleucine + 2-oxoglutarate = (S)-3-methyl-2-oxopentanoate + L-glutamate</text>
        <dbReference type="Rhea" id="RHEA:24801"/>
        <dbReference type="ChEBI" id="CHEBI:16810"/>
        <dbReference type="ChEBI" id="CHEBI:29985"/>
        <dbReference type="ChEBI" id="CHEBI:35146"/>
        <dbReference type="ChEBI" id="CHEBI:58045"/>
        <dbReference type="EC" id="2.6.1.42"/>
    </reaction>
</comment>
<evidence type="ECO:0000256" key="7">
    <source>
        <dbReference type="ARBA" id="ARBA00048798"/>
    </source>
</evidence>
<dbReference type="EC" id="2.6.1.42" evidence="5"/>
<keyword evidence="9" id="KW-0032">Aminotransferase</keyword>
<organism evidence="9 10">
    <name type="scientific">Posidoniimonas polymericola</name>
    <dbReference type="NCBI Taxonomy" id="2528002"/>
    <lineage>
        <taxon>Bacteria</taxon>
        <taxon>Pseudomonadati</taxon>
        <taxon>Planctomycetota</taxon>
        <taxon>Planctomycetia</taxon>
        <taxon>Pirellulales</taxon>
        <taxon>Lacipirellulaceae</taxon>
        <taxon>Posidoniimonas</taxon>
    </lineage>
</organism>
<dbReference type="SUPFAM" id="SSF56752">
    <property type="entry name" value="D-aminoacid aminotransferase-like PLP-dependent enzymes"/>
    <property type="match status" value="1"/>
</dbReference>
<dbReference type="InterPro" id="IPR050571">
    <property type="entry name" value="Class-IV_PLP-Dep_Aminotrnsfr"/>
</dbReference>
<dbReference type="GO" id="GO:0052655">
    <property type="term" value="F:L-valine-2-oxoglutarate transaminase activity"/>
    <property type="evidence" value="ECO:0007669"/>
    <property type="project" value="RHEA"/>
</dbReference>
<evidence type="ECO:0000256" key="5">
    <source>
        <dbReference type="ARBA" id="ARBA00013053"/>
    </source>
</evidence>
<sequence>MPPAYLNGEWTDDARLSMPVGDLGFSMGVTVTERLRTFGAAPFRQPQHIARLRRSLEIIGLPAEPIAAELDAAVSEYAKQIEPLRKPGDDWAIVVFATPGSGDGPTRCVHGFPLPFSQWARQYEGGVALQVSDHHQTPANCWPPELKCRSRMHYYLADQQARRKEAGARALLLDQHGFVGEASTANVMVYREHEGVISPPIEKVLPGVSVAVVRELADSLGTPFIERDLTIGEFRAADEAWLASTSVCLLPVVRCDGVAIGSGQPGPHYLRFLAAWGELAGVDIAAQAQRHASPTK</sequence>
<dbReference type="InterPro" id="IPR001544">
    <property type="entry name" value="Aminotrans_IV"/>
</dbReference>
<evidence type="ECO:0000256" key="1">
    <source>
        <dbReference type="ARBA" id="ARBA00004824"/>
    </source>
</evidence>
<evidence type="ECO:0000256" key="8">
    <source>
        <dbReference type="ARBA" id="ARBA00049229"/>
    </source>
</evidence>
<accession>A0A5C5YHQ7</accession>
<protein>
    <recommendedName>
        <fullName evidence="5">branched-chain-amino-acid transaminase</fullName>
        <ecNumber evidence="5">2.6.1.42</ecNumber>
    </recommendedName>
</protein>
<comment type="catalytic activity">
    <reaction evidence="8">
        <text>L-leucine + 2-oxoglutarate = 4-methyl-2-oxopentanoate + L-glutamate</text>
        <dbReference type="Rhea" id="RHEA:18321"/>
        <dbReference type="ChEBI" id="CHEBI:16810"/>
        <dbReference type="ChEBI" id="CHEBI:17865"/>
        <dbReference type="ChEBI" id="CHEBI:29985"/>
        <dbReference type="ChEBI" id="CHEBI:57427"/>
        <dbReference type="EC" id="2.6.1.42"/>
    </reaction>
</comment>
<evidence type="ECO:0000256" key="2">
    <source>
        <dbReference type="ARBA" id="ARBA00004931"/>
    </source>
</evidence>
<name>A0A5C5YHQ7_9BACT</name>
<dbReference type="PANTHER" id="PTHR42743">
    <property type="entry name" value="AMINO-ACID AMINOTRANSFERASE"/>
    <property type="match status" value="1"/>
</dbReference>
<keyword evidence="9" id="KW-0808">Transferase</keyword>